<dbReference type="Pfam" id="PF03732">
    <property type="entry name" value="Retrotrans_gag"/>
    <property type="match status" value="1"/>
</dbReference>
<dbReference type="InterPro" id="IPR005162">
    <property type="entry name" value="Retrotrans_gag_dom"/>
</dbReference>
<reference evidence="2 3" key="1">
    <citation type="journal article" date="2022" name="G3 (Bethesda)">
        <title>Whole-genome sequence and methylome profiling of the almond [Prunus dulcis (Mill.) D.A. Webb] cultivar 'Nonpareil'.</title>
        <authorList>
            <person name="D'Amico-Willman K.M."/>
            <person name="Ouma W.Z."/>
            <person name="Meulia T."/>
            <person name="Sideli G.M."/>
            <person name="Gradziel T.M."/>
            <person name="Fresnedo-Ramirez J."/>
        </authorList>
    </citation>
    <scope>NUCLEOTIDE SEQUENCE [LARGE SCALE GENOMIC DNA]</scope>
    <source>
        <strain evidence="2">Clone GOH B32 T37-40</strain>
    </source>
</reference>
<evidence type="ECO:0000259" key="1">
    <source>
        <dbReference type="Pfam" id="PF03732"/>
    </source>
</evidence>
<comment type="caution">
    <text evidence="2">The sequence shown here is derived from an EMBL/GenBank/DDBJ whole genome shotgun (WGS) entry which is preliminary data.</text>
</comment>
<accession>A0AAD4VI21</accession>
<sequence length="85" mass="9972">MTFADQARRIGAINFDGDNDLAAAEDWIENVENIMEDPSAITWQIFETAFDEQFYPLTSQNMKMEEFQQLEQGSMTMMEYEKNMK</sequence>
<dbReference type="EMBL" id="JAJFAZ020000006">
    <property type="protein sequence ID" value="KAI5324242.1"/>
    <property type="molecule type" value="Genomic_DNA"/>
</dbReference>
<name>A0AAD4VI21_PRUDU</name>
<organism evidence="2 3">
    <name type="scientific">Prunus dulcis</name>
    <name type="common">Almond</name>
    <name type="synonym">Amygdalus dulcis</name>
    <dbReference type="NCBI Taxonomy" id="3755"/>
    <lineage>
        <taxon>Eukaryota</taxon>
        <taxon>Viridiplantae</taxon>
        <taxon>Streptophyta</taxon>
        <taxon>Embryophyta</taxon>
        <taxon>Tracheophyta</taxon>
        <taxon>Spermatophyta</taxon>
        <taxon>Magnoliopsida</taxon>
        <taxon>eudicotyledons</taxon>
        <taxon>Gunneridae</taxon>
        <taxon>Pentapetalae</taxon>
        <taxon>rosids</taxon>
        <taxon>fabids</taxon>
        <taxon>Rosales</taxon>
        <taxon>Rosaceae</taxon>
        <taxon>Amygdaloideae</taxon>
        <taxon>Amygdaleae</taxon>
        <taxon>Prunus</taxon>
    </lineage>
</organism>
<evidence type="ECO:0000313" key="3">
    <source>
        <dbReference type="Proteomes" id="UP001054821"/>
    </source>
</evidence>
<evidence type="ECO:0000313" key="2">
    <source>
        <dbReference type="EMBL" id="KAI5324242.1"/>
    </source>
</evidence>
<keyword evidence="3" id="KW-1185">Reference proteome</keyword>
<gene>
    <name evidence="2" type="ORF">L3X38_033315</name>
</gene>
<protein>
    <recommendedName>
        <fullName evidence="1">Retrotransposon gag domain-containing protein</fullName>
    </recommendedName>
</protein>
<dbReference type="AlphaFoldDB" id="A0AAD4VI21"/>
<proteinExistence type="predicted"/>
<dbReference type="Proteomes" id="UP001054821">
    <property type="component" value="Chromosome 6"/>
</dbReference>
<feature type="domain" description="Retrotransposon gag" evidence="1">
    <location>
        <begin position="23"/>
        <end position="85"/>
    </location>
</feature>